<evidence type="ECO:0000259" key="1">
    <source>
        <dbReference type="Pfam" id="PF01593"/>
    </source>
</evidence>
<sequence>MTRTARVDAVVVGAGPAGLACATDLCDAGLEVVLLESAGRVGGRMVSDYQDGFVLDRGFQVFNTAYPQVRRRVDLRALRLKAFEAGFVLARGARGERRDRVADPTREPGALPGMLRLGPPRDLLALAALGTWDMLAPVGLVKRRRGTTVRQALQGAGLDDAFCEAVLAPFLRGVFLDQDLAVSGRFFHLVLRSMLRGSLCLPERGVAQIPLQLAERLPVGVLRLGSGVERLDGDGVRLAEGGQVRAPAVVVATGPAAARALLPQLPPVSARAVTTLYHAAPEAPWPSRQLLVDGDGQLLHTSVVSNVQPGYAPPGVALVSTSLLGTASPEQVQAAERRLAELYRTSTRTWERIAVHRISEALPALPAAQPLSLRTRLGPGRYVCGDHRATASVQGALASGAHAAREVLHDLAARQPRPEALRELRNASGATR</sequence>
<reference evidence="3" key="1">
    <citation type="submission" date="2016-10" db="EMBL/GenBank/DDBJ databases">
        <authorList>
            <person name="Varghese N."/>
        </authorList>
    </citation>
    <scope>NUCLEOTIDE SEQUENCE [LARGE SCALE GENOMIC DNA]</scope>
    <source>
        <strain evidence="3">DSM 45096 / BCRC 16803 / CGMCC 4.1857 / CIP 109030 / JCM 12277 / KCTC 19219 / NBRC 100920 / 33214</strain>
    </source>
</reference>
<dbReference type="eggNOG" id="COG1232">
    <property type="taxonomic scope" value="Bacteria"/>
</dbReference>
<feature type="domain" description="Amine oxidase" evidence="1">
    <location>
        <begin position="17"/>
        <end position="408"/>
    </location>
</feature>
<dbReference type="AlphaFoldDB" id="A0A1H7ZBK9"/>
<dbReference type="Gene3D" id="3.50.50.60">
    <property type="entry name" value="FAD/NAD(P)-binding domain"/>
    <property type="match status" value="1"/>
</dbReference>
<evidence type="ECO:0000313" key="2">
    <source>
        <dbReference type="EMBL" id="SEM55655.1"/>
    </source>
</evidence>
<accession>A0A1H7ZBK9</accession>
<dbReference type="PANTHER" id="PTHR42841">
    <property type="entry name" value="AMINE OXIDASE"/>
    <property type="match status" value="1"/>
</dbReference>
<dbReference type="PROSITE" id="PS51257">
    <property type="entry name" value="PROKAR_LIPOPROTEIN"/>
    <property type="match status" value="1"/>
</dbReference>
<dbReference type="OrthoDB" id="9767561at2"/>
<dbReference type="SUPFAM" id="SSF51905">
    <property type="entry name" value="FAD/NAD(P)-binding domain"/>
    <property type="match status" value="1"/>
</dbReference>
<organism evidence="2 3">
    <name type="scientific">Streptacidiphilus jiangxiensis</name>
    <dbReference type="NCBI Taxonomy" id="235985"/>
    <lineage>
        <taxon>Bacteria</taxon>
        <taxon>Bacillati</taxon>
        <taxon>Actinomycetota</taxon>
        <taxon>Actinomycetes</taxon>
        <taxon>Kitasatosporales</taxon>
        <taxon>Streptomycetaceae</taxon>
        <taxon>Streptacidiphilus</taxon>
    </lineage>
</organism>
<dbReference type="EMBL" id="FOAZ01000034">
    <property type="protein sequence ID" value="SEM55655.1"/>
    <property type="molecule type" value="Genomic_DNA"/>
</dbReference>
<dbReference type="Proteomes" id="UP000183015">
    <property type="component" value="Unassembled WGS sequence"/>
</dbReference>
<dbReference type="RefSeq" id="WP_042442634.1">
    <property type="nucleotide sequence ID" value="NZ_BBPN01000003.1"/>
</dbReference>
<gene>
    <name evidence="2" type="ORF">SAMN05414137_1348</name>
</gene>
<dbReference type="GO" id="GO:0016491">
    <property type="term" value="F:oxidoreductase activity"/>
    <property type="evidence" value="ECO:0007669"/>
    <property type="project" value="InterPro"/>
</dbReference>
<dbReference type="Pfam" id="PF01593">
    <property type="entry name" value="Amino_oxidase"/>
    <property type="match status" value="1"/>
</dbReference>
<keyword evidence="3" id="KW-1185">Reference proteome</keyword>
<dbReference type="STRING" id="235985.SAMN05414137_1348"/>
<dbReference type="InterPro" id="IPR002937">
    <property type="entry name" value="Amino_oxidase"/>
</dbReference>
<dbReference type="InterPro" id="IPR036188">
    <property type="entry name" value="FAD/NAD-bd_sf"/>
</dbReference>
<name>A0A1H7ZBK9_STRJI</name>
<proteinExistence type="predicted"/>
<protein>
    <submittedName>
        <fullName evidence="2">Phytoene dehydrogenase-related protein</fullName>
    </submittedName>
</protein>
<evidence type="ECO:0000313" key="3">
    <source>
        <dbReference type="Proteomes" id="UP000183015"/>
    </source>
</evidence>